<dbReference type="GO" id="GO:0046872">
    <property type="term" value="F:metal ion binding"/>
    <property type="evidence" value="ECO:0007669"/>
    <property type="project" value="UniProtKB-KW"/>
</dbReference>
<dbReference type="AlphaFoldDB" id="A0A5E7UI02"/>
<evidence type="ECO:0000256" key="4">
    <source>
        <dbReference type="ARBA" id="ARBA00023239"/>
    </source>
</evidence>
<dbReference type="Pfam" id="PF04828">
    <property type="entry name" value="GFA"/>
    <property type="match status" value="1"/>
</dbReference>
<organism evidence="6 7">
    <name type="scientific">Pseudomonas fluorescens</name>
    <dbReference type="NCBI Taxonomy" id="294"/>
    <lineage>
        <taxon>Bacteria</taxon>
        <taxon>Pseudomonadati</taxon>
        <taxon>Pseudomonadota</taxon>
        <taxon>Gammaproteobacteria</taxon>
        <taxon>Pseudomonadales</taxon>
        <taxon>Pseudomonadaceae</taxon>
        <taxon>Pseudomonas</taxon>
    </lineage>
</organism>
<feature type="domain" description="CENP-V/GFA" evidence="5">
    <location>
        <begin position="5"/>
        <end position="125"/>
    </location>
</feature>
<dbReference type="OrthoDB" id="7765631at2"/>
<dbReference type="InterPro" id="IPR011057">
    <property type="entry name" value="Mss4-like_sf"/>
</dbReference>
<dbReference type="EC" id="4.4.1.22" evidence="6"/>
<dbReference type="RefSeq" id="WP_150673300.1">
    <property type="nucleotide sequence ID" value="NZ_CABVJE010000015.1"/>
</dbReference>
<evidence type="ECO:0000259" key="5">
    <source>
        <dbReference type="PROSITE" id="PS51891"/>
    </source>
</evidence>
<gene>
    <name evidence="6" type="primary">gfa_1</name>
    <name evidence="6" type="ORF">PS938_03590</name>
</gene>
<evidence type="ECO:0000256" key="2">
    <source>
        <dbReference type="ARBA" id="ARBA00022723"/>
    </source>
</evidence>
<dbReference type="Proteomes" id="UP000327191">
    <property type="component" value="Unassembled WGS sequence"/>
</dbReference>
<reference evidence="6 7" key="1">
    <citation type="submission" date="2019-09" db="EMBL/GenBank/DDBJ databases">
        <authorList>
            <person name="Chandra G."/>
            <person name="Truman W A."/>
        </authorList>
    </citation>
    <scope>NUCLEOTIDE SEQUENCE [LARGE SCALE GENOMIC DNA]</scope>
    <source>
        <strain evidence="6">PS938</strain>
    </source>
</reference>
<dbReference type="EMBL" id="CABVJE010000015">
    <property type="protein sequence ID" value="VVQ10803.1"/>
    <property type="molecule type" value="Genomic_DNA"/>
</dbReference>
<dbReference type="GO" id="GO:0051907">
    <property type="term" value="F:S-(hydroxymethyl)glutathione synthase activity"/>
    <property type="evidence" value="ECO:0007669"/>
    <property type="project" value="UniProtKB-EC"/>
</dbReference>
<dbReference type="SUPFAM" id="SSF51316">
    <property type="entry name" value="Mss4-like"/>
    <property type="match status" value="1"/>
</dbReference>
<evidence type="ECO:0000256" key="1">
    <source>
        <dbReference type="ARBA" id="ARBA00005495"/>
    </source>
</evidence>
<dbReference type="PANTHER" id="PTHR33337">
    <property type="entry name" value="GFA DOMAIN-CONTAINING PROTEIN"/>
    <property type="match status" value="1"/>
</dbReference>
<evidence type="ECO:0000256" key="3">
    <source>
        <dbReference type="ARBA" id="ARBA00022833"/>
    </source>
</evidence>
<keyword evidence="3" id="KW-0862">Zinc</keyword>
<sequence>MDEFHHGSCLCGAIKYRLSTELKAVTHCHCSQCRKGHGAAFATYASAPASALTIITSGADSLQAYESSRGVTRQFCSRCGSSLFWTDSTGPFSEWVSIALGTLDTTLRVRKQKHVCVGSKADWYDINDPHPQTD</sequence>
<evidence type="ECO:0000313" key="6">
    <source>
        <dbReference type="EMBL" id="VVQ10803.1"/>
    </source>
</evidence>
<dbReference type="Gene3D" id="3.90.1590.10">
    <property type="entry name" value="glutathione-dependent formaldehyde- activating enzyme (gfa)"/>
    <property type="match status" value="1"/>
</dbReference>
<name>A0A5E7UI02_PSEFL</name>
<dbReference type="PROSITE" id="PS51891">
    <property type="entry name" value="CENP_V_GFA"/>
    <property type="match status" value="1"/>
</dbReference>
<accession>A0A5E7UI02</accession>
<proteinExistence type="inferred from homology"/>
<protein>
    <submittedName>
        <fullName evidence="6">Glutathione-dependent formaldehyde-activating enzyme</fullName>
        <ecNumber evidence="6">4.4.1.22</ecNumber>
    </submittedName>
</protein>
<dbReference type="InterPro" id="IPR006913">
    <property type="entry name" value="CENP-V/GFA"/>
</dbReference>
<comment type="similarity">
    <text evidence="1">Belongs to the Gfa family.</text>
</comment>
<keyword evidence="2" id="KW-0479">Metal-binding</keyword>
<keyword evidence="4 6" id="KW-0456">Lyase</keyword>
<dbReference type="PANTHER" id="PTHR33337:SF40">
    <property type="entry name" value="CENP-V_GFA DOMAIN-CONTAINING PROTEIN-RELATED"/>
    <property type="match status" value="1"/>
</dbReference>
<evidence type="ECO:0000313" key="7">
    <source>
        <dbReference type="Proteomes" id="UP000327191"/>
    </source>
</evidence>